<dbReference type="Proteomes" id="UP000263435">
    <property type="component" value="Segment"/>
</dbReference>
<evidence type="ECO:0000313" key="1">
    <source>
        <dbReference type="EMBL" id="AXQ66656.1"/>
    </source>
</evidence>
<organism evidence="1 2">
    <name type="scientific">Vibrio phage vB_VpS_PG07</name>
    <dbReference type="NCBI Taxonomy" id="2301664"/>
    <lineage>
        <taxon>Viruses</taxon>
        <taxon>Duplodnaviria</taxon>
        <taxon>Heunggongvirae</taxon>
        <taxon>Uroviricota</taxon>
        <taxon>Caudoviricetes</taxon>
        <taxon>Demerecviridae</taxon>
        <taxon>Pogseptimavirus</taxon>
        <taxon>Pogseptimavirus PG07</taxon>
    </lineage>
</organism>
<reference evidence="1 2" key="1">
    <citation type="submission" date="2018-07" db="EMBL/GenBank/DDBJ databases">
        <title>Sequencing of PG07.</title>
        <authorList>
            <person name="Ding T."/>
        </authorList>
    </citation>
    <scope>NUCLEOTIDE SEQUENCE [LARGE SCALE GENOMIC DNA]</scope>
</reference>
<sequence length="79" mass="9497">MGTKHDLFYTYSDMLASEKRNLRAYVHISNKERAQDLARRRRFDTSTSSRARLVIATKLLIARYVMRMKEFDQTIDYFK</sequence>
<name>A0A385E4H6_9CAUD</name>
<dbReference type="GeneID" id="54999381"/>
<protein>
    <submittedName>
        <fullName evidence="1">Uncharacterized protein</fullName>
    </submittedName>
</protein>
<dbReference type="EMBL" id="MH645904">
    <property type="protein sequence ID" value="AXQ66656.1"/>
    <property type="molecule type" value="Genomic_DNA"/>
</dbReference>
<proteinExistence type="predicted"/>
<keyword evidence="2" id="KW-1185">Reference proteome</keyword>
<dbReference type="RefSeq" id="YP_009808478.1">
    <property type="nucleotide sequence ID" value="NC_048041.1"/>
</dbReference>
<evidence type="ECO:0000313" key="2">
    <source>
        <dbReference type="Proteomes" id="UP000263435"/>
    </source>
</evidence>
<dbReference type="KEGG" id="vg:54999381"/>
<accession>A0A385E4H6</accession>